<comment type="similarity">
    <text evidence="3">Belongs to the RENT3 family.</text>
</comment>
<reference evidence="10" key="3">
    <citation type="submission" date="2025-09" db="UniProtKB">
        <authorList>
            <consortium name="Ensembl"/>
        </authorList>
    </citation>
    <scope>IDENTIFICATION</scope>
</reference>
<reference evidence="10 11" key="1">
    <citation type="submission" date="2022-01" db="EMBL/GenBank/DDBJ databases">
        <title>A chromosome-scale genome assembly of the false clownfish, Amphiprion ocellaris.</title>
        <authorList>
            <person name="Ryu T."/>
        </authorList>
    </citation>
    <scope>NUCLEOTIDE SEQUENCE [LARGE SCALE GENOMIC DNA]</scope>
</reference>
<dbReference type="InterPro" id="IPR005120">
    <property type="entry name" value="UPF3_dom"/>
</dbReference>
<evidence type="ECO:0000313" key="10">
    <source>
        <dbReference type="Ensembl" id="ENSAOCP00000067345.1"/>
    </source>
</evidence>
<keyword evidence="5" id="KW-0694">RNA-binding</keyword>
<reference evidence="10" key="2">
    <citation type="submission" date="2025-08" db="UniProtKB">
        <authorList>
            <consortium name="Ensembl"/>
        </authorList>
    </citation>
    <scope>IDENTIFICATION</scope>
</reference>
<dbReference type="GeneTree" id="ENSGT00390000017146"/>
<dbReference type="PANTHER" id="PTHR13112:SF1">
    <property type="entry name" value="REGULATOR OF NONSENSE TRANSCRIPTS 3B"/>
    <property type="match status" value="1"/>
</dbReference>
<feature type="domain" description="UPF3" evidence="9">
    <location>
        <begin position="34"/>
        <end position="193"/>
    </location>
</feature>
<evidence type="ECO:0000256" key="7">
    <source>
        <dbReference type="ARBA" id="ARBA00023242"/>
    </source>
</evidence>
<evidence type="ECO:0000256" key="1">
    <source>
        <dbReference type="ARBA" id="ARBA00004123"/>
    </source>
</evidence>
<comment type="subcellular location">
    <subcellularLocation>
        <location evidence="2">Cytoplasm</location>
    </subcellularLocation>
    <subcellularLocation>
        <location evidence="1">Nucleus</location>
    </subcellularLocation>
</comment>
<feature type="compositionally biased region" description="Basic and acidic residues" evidence="8">
    <location>
        <begin position="282"/>
        <end position="391"/>
    </location>
</feature>
<keyword evidence="4" id="KW-0963">Cytoplasm</keyword>
<dbReference type="InterPro" id="IPR034979">
    <property type="entry name" value="UPF3B_RRM-like"/>
</dbReference>
<dbReference type="GO" id="GO:0045727">
    <property type="term" value="P:positive regulation of translation"/>
    <property type="evidence" value="ECO:0007669"/>
    <property type="project" value="TreeGrafter"/>
</dbReference>
<dbReference type="SUPFAM" id="SSF54928">
    <property type="entry name" value="RNA-binding domain, RBD"/>
    <property type="match status" value="1"/>
</dbReference>
<feature type="compositionally biased region" description="Basic and acidic residues" evidence="8">
    <location>
        <begin position="415"/>
        <end position="433"/>
    </location>
</feature>
<name>A0AAQ5ZUB8_AMPOC</name>
<dbReference type="GO" id="GO:0005730">
    <property type="term" value="C:nucleolus"/>
    <property type="evidence" value="ECO:0007669"/>
    <property type="project" value="TreeGrafter"/>
</dbReference>
<dbReference type="Proteomes" id="UP001501940">
    <property type="component" value="Chromosome 13"/>
</dbReference>
<keyword evidence="6" id="KW-0866">Nonsense-mediated mRNA decay</keyword>
<protein>
    <recommendedName>
        <fullName evidence="9">UPF3 domain-containing protein</fullName>
    </recommendedName>
</protein>
<evidence type="ECO:0000259" key="9">
    <source>
        <dbReference type="Pfam" id="PF03467"/>
    </source>
</evidence>
<dbReference type="GO" id="GO:0000184">
    <property type="term" value="P:nuclear-transcribed mRNA catabolic process, nonsense-mediated decay"/>
    <property type="evidence" value="ECO:0007669"/>
    <property type="project" value="UniProtKB-KW"/>
</dbReference>
<evidence type="ECO:0000313" key="11">
    <source>
        <dbReference type="Proteomes" id="UP001501940"/>
    </source>
</evidence>
<dbReference type="Gene3D" id="3.30.70.330">
    <property type="match status" value="1"/>
</dbReference>
<dbReference type="PANTHER" id="PTHR13112">
    <property type="entry name" value="UPF3 REGULATOR OF NONSENSE TRANSCRIPTS-LIKE PROTEIN"/>
    <property type="match status" value="1"/>
</dbReference>
<accession>A0AAQ5ZUB8</accession>
<evidence type="ECO:0000256" key="5">
    <source>
        <dbReference type="ARBA" id="ARBA00022884"/>
    </source>
</evidence>
<evidence type="ECO:0000256" key="2">
    <source>
        <dbReference type="ARBA" id="ARBA00004496"/>
    </source>
</evidence>
<keyword evidence="11" id="KW-1185">Reference proteome</keyword>
<feature type="region of interest" description="Disordered" evidence="8">
    <location>
        <begin position="221"/>
        <end position="253"/>
    </location>
</feature>
<keyword evidence="7" id="KW-0539">Nucleus</keyword>
<dbReference type="GO" id="GO:0032991">
    <property type="term" value="C:protein-containing complex"/>
    <property type="evidence" value="ECO:0007669"/>
    <property type="project" value="UniProtKB-ARBA"/>
</dbReference>
<proteinExistence type="inferred from homology"/>
<dbReference type="GO" id="GO:0005737">
    <property type="term" value="C:cytoplasm"/>
    <property type="evidence" value="ECO:0007669"/>
    <property type="project" value="UniProtKB-SubCell"/>
</dbReference>
<evidence type="ECO:0000256" key="4">
    <source>
        <dbReference type="ARBA" id="ARBA00022490"/>
    </source>
</evidence>
<dbReference type="InterPro" id="IPR035979">
    <property type="entry name" value="RBD_domain_sf"/>
</dbReference>
<dbReference type="Pfam" id="PF03467">
    <property type="entry name" value="Smg4_UPF3"/>
    <property type="match status" value="1"/>
</dbReference>
<gene>
    <name evidence="10" type="primary">UPF3B</name>
</gene>
<dbReference type="InterPro" id="IPR039722">
    <property type="entry name" value="Upf3"/>
</dbReference>
<dbReference type="FunFam" id="3.30.70.330:FF:000067">
    <property type="entry name" value="regulator of nonsense transcripts 3A isoform X2"/>
    <property type="match status" value="1"/>
</dbReference>
<dbReference type="CDD" id="cd12728">
    <property type="entry name" value="RRM_like_Smg4_UPF3B"/>
    <property type="match status" value="1"/>
</dbReference>
<evidence type="ECO:0000256" key="6">
    <source>
        <dbReference type="ARBA" id="ARBA00023161"/>
    </source>
</evidence>
<organism evidence="10 11">
    <name type="scientific">Amphiprion ocellaris</name>
    <name type="common">Clown anemonefish</name>
    <dbReference type="NCBI Taxonomy" id="80972"/>
    <lineage>
        <taxon>Eukaryota</taxon>
        <taxon>Metazoa</taxon>
        <taxon>Chordata</taxon>
        <taxon>Craniata</taxon>
        <taxon>Vertebrata</taxon>
        <taxon>Euteleostomi</taxon>
        <taxon>Actinopterygii</taxon>
        <taxon>Neopterygii</taxon>
        <taxon>Teleostei</taxon>
        <taxon>Neoteleostei</taxon>
        <taxon>Acanthomorphata</taxon>
        <taxon>Ovalentaria</taxon>
        <taxon>Pomacentridae</taxon>
        <taxon>Amphiprion</taxon>
    </lineage>
</organism>
<sequence length="433" mass="52333">MKEDKENTRPKERKVEIKCEDGEKTERAKEKKEAMTKIVIRRLPPSLTKEDLEEQLQPLPEVDYLEFFSNDTSLYPHLFARAYINFKNQEDIVLFRDRFDGYVFIDNRGQEYPAIVEFAPFQKTAKKRSKKKDAKCGTIAEDPDYKKFLEFYNGDEEKFTSTPETLLEEIEAKSKELVAKKTTPLLDFLKNKQRIREEKKEERRRRELERKRLRDEERRKWREEERRKRKEAEKMKRLEKPLEKDKDHVKEEPKIKVISRFTHFFVDMLLTLNRMLKQDSCFAHRGEDDSRKEFRERDHDRDREREKERRQKEKERIRRQDEDRRRRRERQDGENSNRRREDEAEKEKASEKKKGENMTDSPHSERHEKPPKDSKREESGKRERLRNKDRPAIQLYQPGARSRNRATGGGAESNSADRKPESETKKVAEKGDD</sequence>
<dbReference type="InterPro" id="IPR012677">
    <property type="entry name" value="Nucleotide-bd_a/b_plait_sf"/>
</dbReference>
<dbReference type="AlphaFoldDB" id="A0AAQ5ZUB8"/>
<evidence type="ECO:0000256" key="3">
    <source>
        <dbReference type="ARBA" id="ARBA00005991"/>
    </source>
</evidence>
<dbReference type="Ensembl" id="ENSAOCT00000049312.1">
    <property type="protein sequence ID" value="ENSAOCP00000067345.1"/>
    <property type="gene ID" value="ENSAOCG00000000706.2"/>
</dbReference>
<dbReference type="GO" id="GO:0003729">
    <property type="term" value="F:mRNA binding"/>
    <property type="evidence" value="ECO:0007669"/>
    <property type="project" value="TreeGrafter"/>
</dbReference>
<evidence type="ECO:0000256" key="8">
    <source>
        <dbReference type="SAM" id="MobiDB-lite"/>
    </source>
</evidence>
<feature type="region of interest" description="Disordered" evidence="8">
    <location>
        <begin position="281"/>
        <end position="433"/>
    </location>
</feature>